<dbReference type="Gene3D" id="3.90.640.10">
    <property type="entry name" value="Actin, Chain A, domain 4"/>
    <property type="match status" value="2"/>
</dbReference>
<keyword evidence="9" id="KW-1185">Reference proteome</keyword>
<feature type="compositionally biased region" description="Low complexity" evidence="7">
    <location>
        <begin position="40"/>
        <end position="55"/>
    </location>
</feature>
<dbReference type="Pfam" id="PF00022">
    <property type="entry name" value="Actin"/>
    <property type="match status" value="2"/>
</dbReference>
<dbReference type="EMBL" id="MIGC01002184">
    <property type="protein sequence ID" value="PHJ21521.1"/>
    <property type="molecule type" value="Genomic_DNA"/>
</dbReference>
<evidence type="ECO:0000256" key="7">
    <source>
        <dbReference type="SAM" id="MobiDB-lite"/>
    </source>
</evidence>
<dbReference type="InterPro" id="IPR004000">
    <property type="entry name" value="Actin"/>
</dbReference>
<feature type="region of interest" description="Disordered" evidence="7">
    <location>
        <begin position="461"/>
        <end position="497"/>
    </location>
</feature>
<keyword evidence="3" id="KW-0378">Hydrolase</keyword>
<dbReference type="PANTHER" id="PTHR11937">
    <property type="entry name" value="ACTIN"/>
    <property type="match status" value="1"/>
</dbReference>
<feature type="compositionally biased region" description="Low complexity" evidence="7">
    <location>
        <begin position="420"/>
        <end position="437"/>
    </location>
</feature>
<evidence type="ECO:0000313" key="8">
    <source>
        <dbReference type="EMBL" id="PHJ21521.1"/>
    </source>
</evidence>
<dbReference type="OrthoDB" id="5132116at2759"/>
<comment type="caution">
    <text evidence="8">The sequence shown here is derived from an EMBL/GenBank/DDBJ whole genome shotgun (WGS) entry which is preliminary data.</text>
</comment>
<name>A0A2C6KAS5_9APIC</name>
<dbReference type="GO" id="GO:0005524">
    <property type="term" value="F:ATP binding"/>
    <property type="evidence" value="ECO:0007669"/>
    <property type="project" value="UniProtKB-KW"/>
</dbReference>
<evidence type="ECO:0000256" key="3">
    <source>
        <dbReference type="ARBA" id="ARBA00022801"/>
    </source>
</evidence>
<dbReference type="SMART" id="SM00268">
    <property type="entry name" value="ACTIN"/>
    <property type="match status" value="1"/>
</dbReference>
<organism evidence="8 9">
    <name type="scientific">Cystoisospora suis</name>
    <dbReference type="NCBI Taxonomy" id="483139"/>
    <lineage>
        <taxon>Eukaryota</taxon>
        <taxon>Sar</taxon>
        <taxon>Alveolata</taxon>
        <taxon>Apicomplexa</taxon>
        <taxon>Conoidasida</taxon>
        <taxon>Coccidia</taxon>
        <taxon>Eucoccidiorida</taxon>
        <taxon>Eimeriorina</taxon>
        <taxon>Sarcocystidae</taxon>
        <taxon>Cystoisospora</taxon>
    </lineage>
</organism>
<dbReference type="VEuPathDB" id="ToxoDB:CSUI_004635"/>
<dbReference type="RefSeq" id="XP_067923203.1">
    <property type="nucleotide sequence ID" value="XM_068064820.1"/>
</dbReference>
<protein>
    <submittedName>
        <fullName evidence="8">Actin-like family protein</fullName>
    </submittedName>
</protein>
<feature type="compositionally biased region" description="Low complexity" evidence="7">
    <location>
        <begin position="274"/>
        <end position="300"/>
    </location>
</feature>
<dbReference type="GO" id="GO:0016787">
    <property type="term" value="F:hydrolase activity"/>
    <property type="evidence" value="ECO:0007669"/>
    <property type="project" value="UniProtKB-KW"/>
</dbReference>
<dbReference type="Proteomes" id="UP000221165">
    <property type="component" value="Unassembled WGS sequence"/>
</dbReference>
<dbReference type="Gene3D" id="3.30.420.40">
    <property type="match status" value="5"/>
</dbReference>
<evidence type="ECO:0000256" key="5">
    <source>
        <dbReference type="ARBA" id="ARBA00049360"/>
    </source>
</evidence>
<evidence type="ECO:0000256" key="6">
    <source>
        <dbReference type="RuleBase" id="RU000487"/>
    </source>
</evidence>
<dbReference type="AlphaFoldDB" id="A0A2C6KAS5"/>
<keyword evidence="4" id="KW-0067">ATP-binding</keyword>
<dbReference type="SUPFAM" id="SSF53067">
    <property type="entry name" value="Actin-like ATPase domain"/>
    <property type="match status" value="2"/>
</dbReference>
<sequence>MEVTLPSLVVDIGSLTTRVGYAGEDCPRQIHHSCVGTPESSSSSSPDHSSSSSSSLRFPLSFTEKRQHLSVEPCLYPNFSSSSSLPSYHFHEDAFECILRGSIEGSPSSSSSSVPLSPSHCLYTSHKRRASSSSSFLPLEFCGLGETFTDTPLLFSEPNLHCISIRKKIAEIVFESFNVPAFYIVPRALLSCFSVGRSTGLVIDLGAASTSIVPVVDGFALHREAGEWCVGGNFLDQLLGYVLTRHRLPVFPLFSTYKRSRVLSLLQNSSSSLLSSRSSISGNLTSSSSSSSVLGRGTNSGLTSQGGQSNHRNRAGGGGASSMLLASEALKRRQLLDWRGVNEVYLHYSQNEALRYMKESLCHVYTGPSLPQQPSTHLDHTSSSSTGEDKKRSERSRPILPLVLPPMERKPQGEEEEKTTSSSSSFSPSLSTNTSFSTGKDLSDFIPSKWLSLLQPLSSSSSSRSSGAHSLPSSSPNLSSSASSGGTPTSSSSTLELPDGTLLQAHDLADTLPEVLFSPDRVLEPLKREEPSWLGETSPVSSYHGLIASLKMIGDKLDGEVRKEVFNALVLTGGCSLIPRLCDRLTRELTGDGSGSPTLGSYRWRLLTSPASFERRYATWIGGSILASMHAFQSLWCSREEYDEHGPDLVEKKCY</sequence>
<feature type="compositionally biased region" description="Polar residues" evidence="7">
    <location>
        <begin position="301"/>
        <end position="310"/>
    </location>
</feature>
<feature type="region of interest" description="Disordered" evidence="7">
    <location>
        <begin position="367"/>
        <end position="437"/>
    </location>
</feature>
<evidence type="ECO:0000256" key="4">
    <source>
        <dbReference type="ARBA" id="ARBA00022840"/>
    </source>
</evidence>
<comment type="catalytic activity">
    <reaction evidence="5">
        <text>ATP + H2O = ADP + phosphate + H(+)</text>
        <dbReference type="Rhea" id="RHEA:13065"/>
        <dbReference type="ChEBI" id="CHEBI:15377"/>
        <dbReference type="ChEBI" id="CHEBI:15378"/>
        <dbReference type="ChEBI" id="CHEBI:30616"/>
        <dbReference type="ChEBI" id="CHEBI:43474"/>
        <dbReference type="ChEBI" id="CHEBI:456216"/>
    </reaction>
</comment>
<accession>A0A2C6KAS5</accession>
<evidence type="ECO:0000313" key="9">
    <source>
        <dbReference type="Proteomes" id="UP000221165"/>
    </source>
</evidence>
<dbReference type="PROSITE" id="PS00432">
    <property type="entry name" value="ACTINS_2"/>
    <property type="match status" value="1"/>
</dbReference>
<dbReference type="GeneID" id="94428031"/>
<keyword evidence="2" id="KW-0547">Nucleotide-binding</keyword>
<feature type="compositionally biased region" description="Basic and acidic residues" evidence="7">
    <location>
        <begin position="387"/>
        <end position="397"/>
    </location>
</feature>
<feature type="region of interest" description="Disordered" evidence="7">
    <location>
        <begin position="274"/>
        <end position="320"/>
    </location>
</feature>
<evidence type="ECO:0000256" key="1">
    <source>
        <dbReference type="ARBA" id="ARBA00006752"/>
    </source>
</evidence>
<feature type="compositionally biased region" description="Low complexity" evidence="7">
    <location>
        <begin position="461"/>
        <end position="495"/>
    </location>
</feature>
<dbReference type="InterPro" id="IPR043129">
    <property type="entry name" value="ATPase_NBD"/>
</dbReference>
<gene>
    <name evidence="8" type="ORF">CSUI_004635</name>
</gene>
<proteinExistence type="inferred from homology"/>
<evidence type="ECO:0000256" key="2">
    <source>
        <dbReference type="ARBA" id="ARBA00022741"/>
    </source>
</evidence>
<comment type="similarity">
    <text evidence="1 6">Belongs to the actin family.</text>
</comment>
<reference evidence="8 9" key="1">
    <citation type="journal article" date="2017" name="Int. J. Parasitol.">
        <title>The genome of the protozoan parasite Cystoisospora suis and a reverse vaccinology approach to identify vaccine candidates.</title>
        <authorList>
            <person name="Palmieri N."/>
            <person name="Shrestha A."/>
            <person name="Ruttkowski B."/>
            <person name="Beck T."/>
            <person name="Vogl C."/>
            <person name="Tomley F."/>
            <person name="Blake D.P."/>
            <person name="Joachim A."/>
        </authorList>
    </citation>
    <scope>NUCLEOTIDE SEQUENCE [LARGE SCALE GENOMIC DNA]</scope>
    <source>
        <strain evidence="8 9">Wien I</strain>
    </source>
</reference>
<feature type="region of interest" description="Disordered" evidence="7">
    <location>
        <begin position="32"/>
        <end position="56"/>
    </location>
</feature>
<dbReference type="FunFam" id="3.30.420.40:FF:000058">
    <property type="entry name" value="Putative actin-related protein 5"/>
    <property type="match status" value="1"/>
</dbReference>
<dbReference type="InterPro" id="IPR004001">
    <property type="entry name" value="Actin_CS"/>
</dbReference>